<organism evidence="9 10">
    <name type="scientific">Rhodococcus artemisiae</name>
    <dbReference type="NCBI Taxonomy" id="714159"/>
    <lineage>
        <taxon>Bacteria</taxon>
        <taxon>Bacillati</taxon>
        <taxon>Actinomycetota</taxon>
        <taxon>Actinomycetes</taxon>
        <taxon>Mycobacteriales</taxon>
        <taxon>Nocardiaceae</taxon>
        <taxon>Rhodococcus</taxon>
    </lineage>
</organism>
<evidence type="ECO:0000259" key="8">
    <source>
        <dbReference type="Pfam" id="PF08281"/>
    </source>
</evidence>
<dbReference type="Gene3D" id="1.10.10.10">
    <property type="entry name" value="Winged helix-like DNA-binding domain superfamily/Winged helix DNA-binding domain"/>
    <property type="match status" value="1"/>
</dbReference>
<sequence length="353" mass="37370">MTKPSPVPKAPDGDTTAAPEDLRLALRAATLYYLDGLTQAQVADRLGVSRATAGRLVARARTHGLVRIEVTTPPHLRDDLHADIEHALEKRFGLTEAVVVGVRVDDRGPVDNSASFAVLGRAAASLLTRRLRPADTLGFTWGPETIAVAQAIPSGVATCKTIVQLDGSVTTSTYQTGTEYVLGRCAEQLQAQPVRLPTPLYADATTVASMRTDSVISRTLELGSRADVMMFGVGAVSSSTTLFEGSFLDTAMLDTLDELGAVGEIGGRFFREDGTPAHVELESRTMSTPLSEIAACPSTILVAGGASKHRAAHGALCGGYATMLVCDIACAEWLLDRSPTHPHDSGFDPTEMR</sequence>
<feature type="domain" description="Sugar-binding" evidence="7">
    <location>
        <begin position="82"/>
        <end position="335"/>
    </location>
</feature>
<evidence type="ECO:0000256" key="1">
    <source>
        <dbReference type="ARBA" id="ARBA00010466"/>
    </source>
</evidence>
<comment type="similarity">
    <text evidence="1">Belongs to the SorC transcriptional regulatory family.</text>
</comment>
<feature type="domain" description="RNA polymerase sigma factor 70 region 4 type 2" evidence="8">
    <location>
        <begin position="30"/>
        <end position="63"/>
    </location>
</feature>
<name>A0ABU7LL69_9NOCA</name>
<accession>A0ABU7LL69</accession>
<keyword evidence="5" id="KW-0238">DNA-binding</keyword>
<dbReference type="Proteomes" id="UP001336020">
    <property type="component" value="Unassembled WGS sequence"/>
</dbReference>
<keyword evidence="4" id="KW-0731">Sigma factor</keyword>
<dbReference type="CDD" id="cd06171">
    <property type="entry name" value="Sigma70_r4"/>
    <property type="match status" value="1"/>
</dbReference>
<keyword evidence="6" id="KW-0804">Transcription</keyword>
<dbReference type="PANTHER" id="PTHR34294">
    <property type="entry name" value="TRANSCRIPTIONAL REGULATOR-RELATED"/>
    <property type="match status" value="1"/>
</dbReference>
<protein>
    <submittedName>
        <fullName evidence="9">Sugar-binding domain-containing protein</fullName>
    </submittedName>
</protein>
<dbReference type="InterPro" id="IPR051054">
    <property type="entry name" value="SorC_transcr_regulators"/>
</dbReference>
<dbReference type="Pfam" id="PF04198">
    <property type="entry name" value="Sugar-bind"/>
    <property type="match status" value="1"/>
</dbReference>
<evidence type="ECO:0000256" key="4">
    <source>
        <dbReference type="ARBA" id="ARBA00023082"/>
    </source>
</evidence>
<dbReference type="InterPro" id="IPR036388">
    <property type="entry name" value="WH-like_DNA-bd_sf"/>
</dbReference>
<dbReference type="InterPro" id="IPR007324">
    <property type="entry name" value="Sugar-bd_dom_put"/>
</dbReference>
<evidence type="ECO:0000256" key="2">
    <source>
        <dbReference type="ARBA" id="ARBA00010641"/>
    </source>
</evidence>
<dbReference type="Gene3D" id="3.40.50.1360">
    <property type="match status" value="1"/>
</dbReference>
<gene>
    <name evidence="9" type="ORF">Q7514_32770</name>
</gene>
<dbReference type="SUPFAM" id="SSF46689">
    <property type="entry name" value="Homeodomain-like"/>
    <property type="match status" value="1"/>
</dbReference>
<evidence type="ECO:0000313" key="9">
    <source>
        <dbReference type="EMBL" id="MEE2062304.1"/>
    </source>
</evidence>
<dbReference type="RefSeq" id="WP_330137335.1">
    <property type="nucleotide sequence ID" value="NZ_JAUTXY010000035.1"/>
</dbReference>
<proteinExistence type="inferred from homology"/>
<comment type="similarity">
    <text evidence="2">Belongs to the sigma-70 factor family. ECF subfamily.</text>
</comment>
<evidence type="ECO:0000313" key="10">
    <source>
        <dbReference type="Proteomes" id="UP001336020"/>
    </source>
</evidence>
<evidence type="ECO:0000256" key="3">
    <source>
        <dbReference type="ARBA" id="ARBA00023015"/>
    </source>
</evidence>
<dbReference type="Pfam" id="PF08281">
    <property type="entry name" value="Sigma70_r4_2"/>
    <property type="match status" value="1"/>
</dbReference>
<dbReference type="InterPro" id="IPR009057">
    <property type="entry name" value="Homeodomain-like_sf"/>
</dbReference>
<dbReference type="SUPFAM" id="SSF100950">
    <property type="entry name" value="NagB/RpiA/CoA transferase-like"/>
    <property type="match status" value="1"/>
</dbReference>
<reference evidence="9 10" key="1">
    <citation type="submission" date="2023-07" db="EMBL/GenBank/DDBJ databases">
        <authorList>
            <person name="Girao M."/>
            <person name="Carvalho M.F."/>
        </authorList>
    </citation>
    <scope>NUCLEOTIDE SEQUENCE [LARGE SCALE GENOMIC DNA]</scope>
    <source>
        <strain evidence="9 10">YIM65754</strain>
    </source>
</reference>
<evidence type="ECO:0000259" key="7">
    <source>
        <dbReference type="Pfam" id="PF04198"/>
    </source>
</evidence>
<dbReference type="EMBL" id="JAUTXY010000035">
    <property type="protein sequence ID" value="MEE2062304.1"/>
    <property type="molecule type" value="Genomic_DNA"/>
</dbReference>
<keyword evidence="3" id="KW-0805">Transcription regulation</keyword>
<keyword evidence="10" id="KW-1185">Reference proteome</keyword>
<evidence type="ECO:0000256" key="5">
    <source>
        <dbReference type="ARBA" id="ARBA00023125"/>
    </source>
</evidence>
<dbReference type="InterPro" id="IPR037171">
    <property type="entry name" value="NagB/RpiA_transferase-like"/>
</dbReference>
<dbReference type="PANTHER" id="PTHR34294:SF1">
    <property type="entry name" value="TRANSCRIPTIONAL REGULATOR LSRR"/>
    <property type="match status" value="1"/>
</dbReference>
<dbReference type="InterPro" id="IPR013249">
    <property type="entry name" value="RNA_pol_sigma70_r4_t2"/>
</dbReference>
<evidence type="ECO:0000256" key="6">
    <source>
        <dbReference type="ARBA" id="ARBA00023163"/>
    </source>
</evidence>
<comment type="caution">
    <text evidence="9">The sequence shown here is derived from an EMBL/GenBank/DDBJ whole genome shotgun (WGS) entry which is preliminary data.</text>
</comment>